<dbReference type="GO" id="GO:0048029">
    <property type="term" value="F:monosaccharide binding"/>
    <property type="evidence" value="ECO:0007669"/>
    <property type="project" value="InterPro"/>
</dbReference>
<comment type="catalytic activity">
    <reaction evidence="1">
        <text>beta-D-ribopyranose = beta-D-ribofuranose</text>
        <dbReference type="Rhea" id="RHEA:25432"/>
        <dbReference type="ChEBI" id="CHEBI:27476"/>
        <dbReference type="ChEBI" id="CHEBI:47002"/>
        <dbReference type="EC" id="5.4.99.62"/>
    </reaction>
</comment>
<comment type="caution">
    <text evidence="6">The sequence shown here is derived from an EMBL/GenBank/DDBJ whole genome shotgun (WGS) entry which is preliminary data.</text>
</comment>
<gene>
    <name evidence="6" type="primary">rbsD</name>
    <name evidence="6" type="ORF">Mal64_14800</name>
</gene>
<accession>A0A5C5ZVU1</accession>
<keyword evidence="7" id="KW-1185">Reference proteome</keyword>
<dbReference type="EMBL" id="SJPQ01000001">
    <property type="protein sequence ID" value="TWT91081.1"/>
    <property type="molecule type" value="Genomic_DNA"/>
</dbReference>
<keyword evidence="3" id="KW-0963">Cytoplasm</keyword>
<dbReference type="Proteomes" id="UP000315440">
    <property type="component" value="Unassembled WGS sequence"/>
</dbReference>
<dbReference type="Gene3D" id="3.40.1650.10">
    <property type="entry name" value="RbsD-like domain"/>
    <property type="match status" value="1"/>
</dbReference>
<reference evidence="6 7" key="1">
    <citation type="submission" date="2019-02" db="EMBL/GenBank/DDBJ databases">
        <title>Deep-cultivation of Planctomycetes and their phenomic and genomic characterization uncovers novel biology.</title>
        <authorList>
            <person name="Wiegand S."/>
            <person name="Jogler M."/>
            <person name="Boedeker C."/>
            <person name="Pinto D."/>
            <person name="Vollmers J."/>
            <person name="Rivas-Marin E."/>
            <person name="Kohn T."/>
            <person name="Peeters S.H."/>
            <person name="Heuer A."/>
            <person name="Rast P."/>
            <person name="Oberbeckmann S."/>
            <person name="Bunk B."/>
            <person name="Jeske O."/>
            <person name="Meyerdierks A."/>
            <person name="Storesund J.E."/>
            <person name="Kallscheuer N."/>
            <person name="Luecker S."/>
            <person name="Lage O.M."/>
            <person name="Pohl T."/>
            <person name="Merkel B.J."/>
            <person name="Hornburger P."/>
            <person name="Mueller R.-W."/>
            <person name="Bruemmer F."/>
            <person name="Labrenz M."/>
            <person name="Spormann A.M."/>
            <person name="Op Den Camp H."/>
            <person name="Overmann J."/>
            <person name="Amann R."/>
            <person name="Jetten M.S.M."/>
            <person name="Mascher T."/>
            <person name="Medema M.H."/>
            <person name="Devos D.P."/>
            <person name="Kaster A.-K."/>
            <person name="Ovreas L."/>
            <person name="Rohde M."/>
            <person name="Galperin M.Y."/>
            <person name="Jogler C."/>
        </authorList>
    </citation>
    <scope>NUCLEOTIDE SEQUENCE [LARGE SCALE GENOMIC DNA]</scope>
    <source>
        <strain evidence="6 7">Mal64</strain>
    </source>
</reference>
<dbReference type="InterPro" id="IPR023064">
    <property type="entry name" value="D-ribose_pyranase"/>
</dbReference>
<dbReference type="PANTHER" id="PTHR37831:SF1">
    <property type="entry name" value="D-RIBOSE PYRANASE"/>
    <property type="match status" value="1"/>
</dbReference>
<evidence type="ECO:0000256" key="5">
    <source>
        <dbReference type="ARBA" id="ARBA00023277"/>
    </source>
</evidence>
<dbReference type="Pfam" id="PF05025">
    <property type="entry name" value="RbsD_FucU"/>
    <property type="match status" value="1"/>
</dbReference>
<organism evidence="6 7">
    <name type="scientific">Pseudobythopirellula maris</name>
    <dbReference type="NCBI Taxonomy" id="2527991"/>
    <lineage>
        <taxon>Bacteria</taxon>
        <taxon>Pseudomonadati</taxon>
        <taxon>Planctomycetota</taxon>
        <taxon>Planctomycetia</taxon>
        <taxon>Pirellulales</taxon>
        <taxon>Lacipirellulaceae</taxon>
        <taxon>Pseudobythopirellula</taxon>
    </lineage>
</organism>
<dbReference type="InterPro" id="IPR023750">
    <property type="entry name" value="RbsD-like_sf"/>
</dbReference>
<dbReference type="InterPro" id="IPR007721">
    <property type="entry name" value="RbsD_FucU"/>
</dbReference>
<evidence type="ECO:0000256" key="3">
    <source>
        <dbReference type="ARBA" id="ARBA00022490"/>
    </source>
</evidence>
<protein>
    <recommendedName>
        <fullName evidence="2">D-ribose pyranase</fullName>
        <ecNumber evidence="2">5.4.99.62</ecNumber>
    </recommendedName>
</protein>
<dbReference type="GO" id="GO:0016872">
    <property type="term" value="F:intramolecular lyase activity"/>
    <property type="evidence" value="ECO:0007669"/>
    <property type="project" value="InterPro"/>
</dbReference>
<proteinExistence type="predicted"/>
<dbReference type="GO" id="GO:0062193">
    <property type="term" value="F:D-ribose pyranase activity"/>
    <property type="evidence" value="ECO:0007669"/>
    <property type="project" value="UniProtKB-EC"/>
</dbReference>
<dbReference type="GO" id="GO:0019303">
    <property type="term" value="P:D-ribose catabolic process"/>
    <property type="evidence" value="ECO:0007669"/>
    <property type="project" value="TreeGrafter"/>
</dbReference>
<dbReference type="PANTHER" id="PTHR37831">
    <property type="entry name" value="D-RIBOSE PYRANASE"/>
    <property type="match status" value="1"/>
</dbReference>
<evidence type="ECO:0000256" key="4">
    <source>
        <dbReference type="ARBA" id="ARBA00023235"/>
    </source>
</evidence>
<name>A0A5C5ZVU1_9BACT</name>
<evidence type="ECO:0000256" key="2">
    <source>
        <dbReference type="ARBA" id="ARBA00012862"/>
    </source>
</evidence>
<sequence length="129" mass="14235">MLKTGILNPHINELLSRFRHTNTIVVSDRGFPFWPEVPTVDISLVDGVPTVMQVLEALAPAVTIGKAWMAEEFAAVNEAGVIEGFANVLGDVKIEREPHDEFKRRVPRAIGLIRTADTTQYANIILESA</sequence>
<evidence type="ECO:0000313" key="7">
    <source>
        <dbReference type="Proteomes" id="UP000315440"/>
    </source>
</evidence>
<keyword evidence="5" id="KW-0119">Carbohydrate metabolism</keyword>
<evidence type="ECO:0000256" key="1">
    <source>
        <dbReference type="ARBA" id="ARBA00000223"/>
    </source>
</evidence>
<dbReference type="EC" id="5.4.99.62" evidence="2"/>
<keyword evidence="4 6" id="KW-0413">Isomerase</keyword>
<dbReference type="GO" id="GO:0005829">
    <property type="term" value="C:cytosol"/>
    <property type="evidence" value="ECO:0007669"/>
    <property type="project" value="TreeGrafter"/>
</dbReference>
<dbReference type="RefSeq" id="WP_146398503.1">
    <property type="nucleotide sequence ID" value="NZ_SJPQ01000001.1"/>
</dbReference>
<dbReference type="AlphaFoldDB" id="A0A5C5ZVU1"/>
<dbReference type="SUPFAM" id="SSF102546">
    <property type="entry name" value="RbsD-like"/>
    <property type="match status" value="1"/>
</dbReference>
<dbReference type="OrthoDB" id="9805009at2"/>
<evidence type="ECO:0000313" key="6">
    <source>
        <dbReference type="EMBL" id="TWT91081.1"/>
    </source>
</evidence>